<evidence type="ECO:0000313" key="3">
    <source>
        <dbReference type="EMBL" id="AGL08225.1"/>
    </source>
</evidence>
<evidence type="ECO:0008006" key="6">
    <source>
        <dbReference type="Google" id="ProtNLM"/>
    </source>
</evidence>
<dbReference type="Gramene" id="arahy.Tifrunner.gnm2.ann2.Ah10g227300.1">
    <property type="protein sequence ID" value="arahy.Tifrunner.gnm2.ann2.Ah10g227300.1-CDS"/>
    <property type="gene ID" value="arahy.Tifrunner.gnm2.ann2.Ah10g227300"/>
</dbReference>
<reference evidence="4" key="3">
    <citation type="submission" date="2024-05" db="PDB data bank">
        <title>Cryo-EM structure of Arachis hypogaea bc1 complex.</title>
        <authorList>
            <person name="Ye Y."/>
            <person name="Dong J.Q."/>
            <person name="Yang G.F."/>
        </authorList>
    </citation>
    <scope>STRUCTURE BY ELECTRON MICROSCOPY (3.02 ANGSTROMS) OF 10-38</scope>
</reference>
<evidence type="ECO:0007829" key="5">
    <source>
        <dbReference type="PDB" id="8ZOM"/>
    </source>
</evidence>
<reference evidence="3" key="1">
    <citation type="submission" date="2012-07" db="EMBL/GenBank/DDBJ databases">
        <title>Cloning, Molecular characterization and expression of genes related to bacterial wilt resistance from Arachis hypogaea.</title>
        <authorList>
            <person name="Wu Q."/>
            <person name="Wang C."/>
            <person name="Ding Y."/>
        </authorList>
    </citation>
    <scope>NUCLEOTIDE SEQUENCE</scope>
</reference>
<dbReference type="EMBL" id="JX424595">
    <property type="protein sequence ID" value="AGL08214.1"/>
    <property type="molecule type" value="mRNA"/>
</dbReference>
<dbReference type="PDB" id="8ZOM">
    <property type="method" value="EM"/>
    <property type="resolution" value="2.74 A"/>
    <property type="chains" value="K/W=10-38"/>
</dbReference>
<feature type="transmembrane region" description="Helical" evidence="1">
    <location>
        <begin position="20"/>
        <end position="39"/>
    </location>
</feature>
<keyword evidence="1" id="KW-1133">Transmembrane helix</keyword>
<reference evidence="2" key="2">
    <citation type="submission" date="2012-07" db="EMBL/GenBank/DDBJ databases">
        <title>Cloning, Molecular characterization and expression of genes related to bacterial wilt resistance from Arachis hypogeae.</title>
        <authorList>
            <person name="Wu Q."/>
            <person name="Wang C."/>
            <person name="Ding Y."/>
        </authorList>
    </citation>
    <scope>NUCLEOTIDE SEQUENCE</scope>
</reference>
<dbReference type="SMR" id="A0A0A6ZDN8"/>
<name>A0A0A6ZDN8_ARAHY</name>
<proteinExistence type="evidence at protein level"/>
<protein>
    <recommendedName>
        <fullName evidence="6">Ubiquinol-cytochrome c reductase complex 6.7 kDa protein</fullName>
    </recommendedName>
</protein>
<dbReference type="EMDB" id="EMD-60307"/>
<accession>A0A0A6ZDN8</accession>
<dbReference type="PDB" id="8ZNO">
    <property type="method" value="EM"/>
    <property type="resolution" value="3.02 A"/>
    <property type="chains" value="K/W=10-38"/>
</dbReference>
<evidence type="ECO:0007829" key="4">
    <source>
        <dbReference type="PDB" id="8ZNO"/>
    </source>
</evidence>
<sequence>MAGLPAKLRIQPTDVKAAAMWGVAAATGGLYLIQPWGWLKKTFLEKPEPEQK</sequence>
<keyword evidence="1" id="KW-0812">Transmembrane</keyword>
<organism evidence="2">
    <name type="scientific">Arachis hypogaea</name>
    <name type="common">Peanut</name>
    <dbReference type="NCBI Taxonomy" id="3818"/>
    <lineage>
        <taxon>Eukaryota</taxon>
        <taxon>Viridiplantae</taxon>
        <taxon>Streptophyta</taxon>
        <taxon>Embryophyta</taxon>
        <taxon>Tracheophyta</taxon>
        <taxon>Spermatophyta</taxon>
        <taxon>Magnoliopsida</taxon>
        <taxon>eudicotyledons</taxon>
        <taxon>Gunneridae</taxon>
        <taxon>Pentapetalae</taxon>
        <taxon>rosids</taxon>
        <taxon>fabids</taxon>
        <taxon>Fabales</taxon>
        <taxon>Fabaceae</taxon>
        <taxon>Papilionoideae</taxon>
        <taxon>50 kb inversion clade</taxon>
        <taxon>dalbergioids sensu lato</taxon>
        <taxon>Dalbergieae</taxon>
        <taxon>Pterocarpus clade</taxon>
        <taxon>Arachis</taxon>
    </lineage>
</organism>
<dbReference type="Gramene" id="arahy.Tifrunner.gnm2.ann2.Ah20g301100.1">
    <property type="protein sequence ID" value="arahy.Tifrunner.gnm2.ann2.Ah20g301100.1-CDS"/>
    <property type="gene ID" value="arahy.Tifrunner.gnm2.ann2.Ah20g301100"/>
</dbReference>
<keyword evidence="1" id="KW-0472">Membrane</keyword>
<reference evidence="5" key="4">
    <citation type="submission" date="2024-05" db="PDB data bank">
        <title>Cryo-EM structure of pyraclostrobin-bound Arachis hypogaea bc1 complex.</title>
        <authorList>
            <person name="Cui G.R."/>
            <person name="Wang Y.X."/>
            <person name="Yang G.F."/>
        </authorList>
    </citation>
    <scope>STRUCTURE BY ELECTRON MICROSCOPY (2.74 ANGSTROMS) OF 10-38</scope>
</reference>
<evidence type="ECO:0000313" key="2">
    <source>
        <dbReference type="EMBL" id="AGL08214.1"/>
    </source>
</evidence>
<dbReference type="AlphaFoldDB" id="A0A0A6ZDN8"/>
<dbReference type="EMBL" id="JX424607">
    <property type="protein sequence ID" value="AGL08225.1"/>
    <property type="molecule type" value="Genomic_DNA"/>
</dbReference>
<dbReference type="EMDB" id="EMD-60275"/>
<evidence type="ECO:0000256" key="1">
    <source>
        <dbReference type="SAM" id="Phobius"/>
    </source>
</evidence>
<keyword evidence="4 5" id="KW-0002">3D-structure</keyword>